<gene>
    <name evidence="4" type="ORF">BVG16_21915</name>
</gene>
<comment type="similarity">
    <text evidence="1">Belongs to the nitroreductase family.</text>
</comment>
<reference evidence="4 5" key="1">
    <citation type="submission" date="2017-01" db="EMBL/GenBank/DDBJ databases">
        <title>Genome analysis of Paenibacillus selenitrireducens ES3-24.</title>
        <authorList>
            <person name="Xu D."/>
            <person name="Yao R."/>
            <person name="Zheng S."/>
        </authorList>
    </citation>
    <scope>NUCLEOTIDE SEQUENCE [LARGE SCALE GENOMIC DNA]</scope>
    <source>
        <strain evidence="4 5">ES3-24</strain>
    </source>
</reference>
<dbReference type="EMBL" id="MSZX01000009">
    <property type="protein sequence ID" value="OPA75257.1"/>
    <property type="molecule type" value="Genomic_DNA"/>
</dbReference>
<dbReference type="SUPFAM" id="SSF55469">
    <property type="entry name" value="FMN-dependent nitroreductase-like"/>
    <property type="match status" value="1"/>
</dbReference>
<dbReference type="RefSeq" id="WP_078501330.1">
    <property type="nucleotide sequence ID" value="NZ_MSZX01000009.1"/>
</dbReference>
<dbReference type="InterPro" id="IPR029479">
    <property type="entry name" value="Nitroreductase"/>
</dbReference>
<evidence type="ECO:0000259" key="3">
    <source>
        <dbReference type="Pfam" id="PF00881"/>
    </source>
</evidence>
<evidence type="ECO:0000256" key="1">
    <source>
        <dbReference type="ARBA" id="ARBA00007118"/>
    </source>
</evidence>
<dbReference type="AlphaFoldDB" id="A0A1T2X5V5"/>
<name>A0A1T2X5V5_9BACL</name>
<keyword evidence="2" id="KW-0560">Oxidoreductase</keyword>
<evidence type="ECO:0000256" key="2">
    <source>
        <dbReference type="ARBA" id="ARBA00023002"/>
    </source>
</evidence>
<evidence type="ECO:0000313" key="5">
    <source>
        <dbReference type="Proteomes" id="UP000190188"/>
    </source>
</evidence>
<dbReference type="PANTHER" id="PTHR43673">
    <property type="entry name" value="NAD(P)H NITROREDUCTASE YDGI-RELATED"/>
    <property type="match status" value="1"/>
</dbReference>
<protein>
    <submittedName>
        <fullName evidence="4">Nitroreductase family protein</fullName>
    </submittedName>
</protein>
<keyword evidence="5" id="KW-1185">Reference proteome</keyword>
<dbReference type="STRING" id="1324314.BVG16_21915"/>
<accession>A0A1T2X5V5</accession>
<dbReference type="Proteomes" id="UP000190188">
    <property type="component" value="Unassembled WGS sequence"/>
</dbReference>
<dbReference type="PANTHER" id="PTHR43673:SF12">
    <property type="entry name" value="PROTEIN DRGA"/>
    <property type="match status" value="1"/>
</dbReference>
<dbReference type="Gene3D" id="3.40.109.10">
    <property type="entry name" value="NADH Oxidase"/>
    <property type="match status" value="1"/>
</dbReference>
<dbReference type="Pfam" id="PF00881">
    <property type="entry name" value="Nitroreductase"/>
    <property type="match status" value="1"/>
</dbReference>
<dbReference type="InterPro" id="IPR000415">
    <property type="entry name" value="Nitroreductase-like"/>
</dbReference>
<organism evidence="4 5">
    <name type="scientific">Paenibacillus selenitireducens</name>
    <dbReference type="NCBI Taxonomy" id="1324314"/>
    <lineage>
        <taxon>Bacteria</taxon>
        <taxon>Bacillati</taxon>
        <taxon>Bacillota</taxon>
        <taxon>Bacilli</taxon>
        <taxon>Bacillales</taxon>
        <taxon>Paenibacillaceae</taxon>
        <taxon>Paenibacillus</taxon>
    </lineage>
</organism>
<comment type="caution">
    <text evidence="4">The sequence shown here is derived from an EMBL/GenBank/DDBJ whole genome shotgun (WGS) entry which is preliminary data.</text>
</comment>
<sequence>MTTFENLIKERRSAMKFIPDIEISRQELDEIFALTTLAPSAFNLQHTQYVVLQDQEMLNQLYDRANKQYKVKTASAVIIVLGDTLAYQNIAQLNEGFLHLGVLSKQEYDAENDGVTQFYENRGEAYLAEDAIRNASISATHFMLSAKSKGWDTCPMSGFDGTAIRDLLHIHERYVIAMMIAVGKSDPAKLRPRGYRKPVAEFVQYGAF</sequence>
<evidence type="ECO:0000313" key="4">
    <source>
        <dbReference type="EMBL" id="OPA75257.1"/>
    </source>
</evidence>
<feature type="domain" description="Nitroreductase" evidence="3">
    <location>
        <begin position="8"/>
        <end position="184"/>
    </location>
</feature>
<dbReference type="CDD" id="cd02137">
    <property type="entry name" value="MhqN-like"/>
    <property type="match status" value="1"/>
</dbReference>
<dbReference type="GO" id="GO:0016491">
    <property type="term" value="F:oxidoreductase activity"/>
    <property type="evidence" value="ECO:0007669"/>
    <property type="project" value="UniProtKB-KW"/>
</dbReference>
<proteinExistence type="inferred from homology"/>
<dbReference type="OrthoDB" id="9782629at2"/>